<sequence length="105" mass="12298">MARFTYDRLGKFIYPSFEQWELGFLRDVNPDRELILWFRMSYAYENYTENNPSENVEEIYKDLVGLSIGGECDTERKLALNALCNSDIPDDYVRKALEFGGFESS</sequence>
<dbReference type="AlphaFoldDB" id="A0A2S8GBK9"/>
<evidence type="ECO:0000313" key="2">
    <source>
        <dbReference type="Proteomes" id="UP000240009"/>
    </source>
</evidence>
<protein>
    <submittedName>
        <fullName evidence="1">Uncharacterized protein</fullName>
    </submittedName>
</protein>
<evidence type="ECO:0000313" key="1">
    <source>
        <dbReference type="EMBL" id="PQO41842.1"/>
    </source>
</evidence>
<gene>
    <name evidence="1" type="ORF">C5Y96_00270</name>
</gene>
<dbReference type="Proteomes" id="UP000240009">
    <property type="component" value="Unassembled WGS sequence"/>
</dbReference>
<proteinExistence type="predicted"/>
<dbReference type="EMBL" id="PUIA01000001">
    <property type="protein sequence ID" value="PQO41842.1"/>
    <property type="molecule type" value="Genomic_DNA"/>
</dbReference>
<organism evidence="1 2">
    <name type="scientific">Blastopirellula marina</name>
    <dbReference type="NCBI Taxonomy" id="124"/>
    <lineage>
        <taxon>Bacteria</taxon>
        <taxon>Pseudomonadati</taxon>
        <taxon>Planctomycetota</taxon>
        <taxon>Planctomycetia</taxon>
        <taxon>Pirellulales</taxon>
        <taxon>Pirellulaceae</taxon>
        <taxon>Blastopirellula</taxon>
    </lineage>
</organism>
<reference evidence="1 2" key="1">
    <citation type="submission" date="2018-02" db="EMBL/GenBank/DDBJ databases">
        <title>Comparative genomes isolates from brazilian mangrove.</title>
        <authorList>
            <person name="Araujo J.E."/>
            <person name="Taketani R.G."/>
            <person name="Silva M.C.P."/>
            <person name="Loureco M.V."/>
            <person name="Andreote F.D."/>
        </authorList>
    </citation>
    <scope>NUCLEOTIDE SEQUENCE [LARGE SCALE GENOMIC DNA]</scope>
    <source>
        <strain evidence="1 2">HEX-2 MGV</strain>
    </source>
</reference>
<name>A0A2S8GBK9_9BACT</name>
<accession>A0A2S8GBK9</accession>
<comment type="caution">
    <text evidence="1">The sequence shown here is derived from an EMBL/GenBank/DDBJ whole genome shotgun (WGS) entry which is preliminary data.</text>
</comment>